<organism evidence="5 6">
    <name type="scientific">Aliidiomarina sanyensis</name>
    <dbReference type="NCBI Taxonomy" id="1249555"/>
    <lineage>
        <taxon>Bacteria</taxon>
        <taxon>Pseudomonadati</taxon>
        <taxon>Pseudomonadota</taxon>
        <taxon>Gammaproteobacteria</taxon>
        <taxon>Alteromonadales</taxon>
        <taxon>Idiomarinaceae</taxon>
        <taxon>Aliidiomarina</taxon>
    </lineage>
</organism>
<dbReference type="InterPro" id="IPR029000">
    <property type="entry name" value="Cyclophilin-like_dom_sf"/>
</dbReference>
<dbReference type="AlphaFoldDB" id="A0A432WR83"/>
<evidence type="ECO:0000313" key="5">
    <source>
        <dbReference type="EMBL" id="RUO36280.1"/>
    </source>
</evidence>
<keyword evidence="3" id="KW-0067">ATP-binding</keyword>
<proteinExistence type="predicted"/>
<evidence type="ECO:0000256" key="1">
    <source>
        <dbReference type="ARBA" id="ARBA00022741"/>
    </source>
</evidence>
<dbReference type="RefSeq" id="WP_126775591.1">
    <property type="nucleotide sequence ID" value="NZ_PIPM01000001.1"/>
</dbReference>
<evidence type="ECO:0000256" key="2">
    <source>
        <dbReference type="ARBA" id="ARBA00022801"/>
    </source>
</evidence>
<dbReference type="EMBL" id="PIPM01000001">
    <property type="protein sequence ID" value="RUO36280.1"/>
    <property type="molecule type" value="Genomic_DNA"/>
</dbReference>
<dbReference type="SUPFAM" id="SSF50891">
    <property type="entry name" value="Cyclophilin-like"/>
    <property type="match status" value="1"/>
</dbReference>
<dbReference type="Proteomes" id="UP000288405">
    <property type="component" value="Unassembled WGS sequence"/>
</dbReference>
<dbReference type="Pfam" id="PF02682">
    <property type="entry name" value="CT_C_D"/>
    <property type="match status" value="1"/>
</dbReference>
<dbReference type="InterPro" id="IPR003833">
    <property type="entry name" value="CT_C_D"/>
</dbReference>
<dbReference type="GO" id="GO:0005524">
    <property type="term" value="F:ATP binding"/>
    <property type="evidence" value="ECO:0007669"/>
    <property type="project" value="UniProtKB-KW"/>
</dbReference>
<dbReference type="SMART" id="SM00796">
    <property type="entry name" value="AHS1"/>
    <property type="match status" value="1"/>
</dbReference>
<dbReference type="GO" id="GO:0016787">
    <property type="term" value="F:hydrolase activity"/>
    <property type="evidence" value="ECO:0007669"/>
    <property type="project" value="UniProtKB-KW"/>
</dbReference>
<sequence length="251" mass="27936">MKDGPEALLERPELTFTAAGVDALLMQFGRTMNPCLPDFLAQLRETILSDLSSVVLEVVPAYTTLLVYYEPRLVRIFDLEQALTQLSDATPWACTPWSGDPEKNESLIQVPVCYDRRVAPDLQAISEATGMSEDDIIKCHTDPIYQVYALGFAPGFAYLGEVPKPLQIPRLAEPRTHVPAGSVGIAGAQTAVYPDDSPGGWHLIGRSPFRWFDPQSTPMTPVQVGDRIRFYGIEYDEFEALWSKHHGEKPE</sequence>
<dbReference type="PANTHER" id="PTHR34698">
    <property type="entry name" value="5-OXOPROLINASE SUBUNIT B"/>
    <property type="match status" value="1"/>
</dbReference>
<evidence type="ECO:0000313" key="6">
    <source>
        <dbReference type="Proteomes" id="UP000288405"/>
    </source>
</evidence>
<dbReference type="NCBIfam" id="TIGR00370">
    <property type="entry name" value="5-oxoprolinase subunit PxpB"/>
    <property type="match status" value="1"/>
</dbReference>
<keyword evidence="2" id="KW-0378">Hydrolase</keyword>
<keyword evidence="6" id="KW-1185">Reference proteome</keyword>
<feature type="domain" description="Carboxyltransferase" evidence="4">
    <location>
        <begin position="14"/>
        <end position="222"/>
    </location>
</feature>
<gene>
    <name evidence="5" type="ORF">CWE11_00220</name>
</gene>
<evidence type="ECO:0000259" key="4">
    <source>
        <dbReference type="SMART" id="SM00796"/>
    </source>
</evidence>
<accession>A0A432WR83</accession>
<dbReference type="PANTHER" id="PTHR34698:SF2">
    <property type="entry name" value="5-OXOPROLINASE SUBUNIT B"/>
    <property type="match status" value="1"/>
</dbReference>
<dbReference type="OrthoDB" id="9778567at2"/>
<dbReference type="Gene3D" id="3.30.1360.40">
    <property type="match status" value="1"/>
</dbReference>
<dbReference type="InterPro" id="IPR010016">
    <property type="entry name" value="PxpB"/>
</dbReference>
<evidence type="ECO:0000256" key="3">
    <source>
        <dbReference type="ARBA" id="ARBA00022840"/>
    </source>
</evidence>
<keyword evidence="1" id="KW-0547">Nucleotide-binding</keyword>
<comment type="caution">
    <text evidence="5">The sequence shown here is derived from an EMBL/GenBank/DDBJ whole genome shotgun (WGS) entry which is preliminary data.</text>
</comment>
<protein>
    <recommendedName>
        <fullName evidence="4">Carboxyltransferase domain-containing protein</fullName>
    </recommendedName>
</protein>
<name>A0A432WR83_9GAMM</name>
<reference evidence="5 6" key="1">
    <citation type="journal article" date="2011" name="Front. Microbiol.">
        <title>Genomic signatures of strain selection and enhancement in Bacillus atrophaeus var. globigii, a historical biowarfare simulant.</title>
        <authorList>
            <person name="Gibbons H.S."/>
            <person name="Broomall S.M."/>
            <person name="McNew L.A."/>
            <person name="Daligault H."/>
            <person name="Chapman C."/>
            <person name="Bruce D."/>
            <person name="Karavis M."/>
            <person name="Krepps M."/>
            <person name="McGregor P.A."/>
            <person name="Hong C."/>
            <person name="Park K.H."/>
            <person name="Akmal A."/>
            <person name="Feldman A."/>
            <person name="Lin J.S."/>
            <person name="Chang W.E."/>
            <person name="Higgs B.W."/>
            <person name="Demirev P."/>
            <person name="Lindquist J."/>
            <person name="Liem A."/>
            <person name="Fochler E."/>
            <person name="Read T.D."/>
            <person name="Tapia R."/>
            <person name="Johnson S."/>
            <person name="Bishop-Lilly K.A."/>
            <person name="Detter C."/>
            <person name="Han C."/>
            <person name="Sozhamannan S."/>
            <person name="Rosenzweig C.N."/>
            <person name="Skowronski E.W."/>
        </authorList>
    </citation>
    <scope>NUCLEOTIDE SEQUENCE [LARGE SCALE GENOMIC DNA]</scope>
    <source>
        <strain evidence="5 6">GYP-17</strain>
    </source>
</reference>
<dbReference type="SUPFAM" id="SSF160467">
    <property type="entry name" value="PH0987 N-terminal domain-like"/>
    <property type="match status" value="1"/>
</dbReference>
<dbReference type="Gene3D" id="2.40.100.10">
    <property type="entry name" value="Cyclophilin-like"/>
    <property type="match status" value="1"/>
</dbReference>